<gene>
    <name evidence="2" type="ORF">ZOSMA_1G00430</name>
</gene>
<keyword evidence="1" id="KW-0472">Membrane</keyword>
<dbReference type="AlphaFoldDB" id="A0A0K9PPC6"/>
<organism evidence="2 3">
    <name type="scientific">Zostera marina</name>
    <name type="common">Eelgrass</name>
    <dbReference type="NCBI Taxonomy" id="29655"/>
    <lineage>
        <taxon>Eukaryota</taxon>
        <taxon>Viridiplantae</taxon>
        <taxon>Streptophyta</taxon>
        <taxon>Embryophyta</taxon>
        <taxon>Tracheophyta</taxon>
        <taxon>Spermatophyta</taxon>
        <taxon>Magnoliopsida</taxon>
        <taxon>Liliopsida</taxon>
        <taxon>Zosteraceae</taxon>
        <taxon>Zostera</taxon>
    </lineage>
</organism>
<accession>A0A0K9PPC6</accession>
<keyword evidence="1" id="KW-1133">Transmembrane helix</keyword>
<dbReference type="Proteomes" id="UP000036987">
    <property type="component" value="Unassembled WGS sequence"/>
</dbReference>
<evidence type="ECO:0000256" key="1">
    <source>
        <dbReference type="SAM" id="Phobius"/>
    </source>
</evidence>
<dbReference type="PANTHER" id="PTHR32254:SF14">
    <property type="entry name" value="EXPRESSED PROTEIN"/>
    <property type="match status" value="1"/>
</dbReference>
<name>A0A0K9PPC6_ZOSMR</name>
<dbReference type="InterPro" id="IPR010471">
    <property type="entry name" value="DUF1068"/>
</dbReference>
<sequence length="185" mass="20590">MATTYQIGGSGRGYSINPKNVKVVLAFVGLGIAIYILGPPLYWHLAEAFLGRSYSSCPSCNCDCPDQPLIAMPEELTNATFTDCAKRDLDVSEEMEESFTSLLTEELKLREVETAEAQHHANVKLLEAKKLASQYQKDADKCNSGMETCEEAREKAEGDLLEQRKLTAIWEARAHERGWKEGRTA</sequence>
<feature type="transmembrane region" description="Helical" evidence="1">
    <location>
        <begin position="23"/>
        <end position="43"/>
    </location>
</feature>
<dbReference type="PANTHER" id="PTHR32254">
    <property type="entry name" value="EXPRESSED PROTEIN"/>
    <property type="match status" value="1"/>
</dbReference>
<reference evidence="3" key="1">
    <citation type="journal article" date="2016" name="Nature">
        <title>The genome of the seagrass Zostera marina reveals angiosperm adaptation to the sea.</title>
        <authorList>
            <person name="Olsen J.L."/>
            <person name="Rouze P."/>
            <person name="Verhelst B."/>
            <person name="Lin Y.-C."/>
            <person name="Bayer T."/>
            <person name="Collen J."/>
            <person name="Dattolo E."/>
            <person name="De Paoli E."/>
            <person name="Dittami S."/>
            <person name="Maumus F."/>
            <person name="Michel G."/>
            <person name="Kersting A."/>
            <person name="Lauritano C."/>
            <person name="Lohaus R."/>
            <person name="Toepel M."/>
            <person name="Tonon T."/>
            <person name="Vanneste K."/>
            <person name="Amirebrahimi M."/>
            <person name="Brakel J."/>
            <person name="Bostroem C."/>
            <person name="Chovatia M."/>
            <person name="Grimwood J."/>
            <person name="Jenkins J.W."/>
            <person name="Jueterbock A."/>
            <person name="Mraz A."/>
            <person name="Stam W.T."/>
            <person name="Tice H."/>
            <person name="Bornberg-Bauer E."/>
            <person name="Green P.J."/>
            <person name="Pearson G.A."/>
            <person name="Procaccini G."/>
            <person name="Duarte C.M."/>
            <person name="Schmutz J."/>
            <person name="Reusch T.B.H."/>
            <person name="Van de Peer Y."/>
        </authorList>
    </citation>
    <scope>NUCLEOTIDE SEQUENCE [LARGE SCALE GENOMIC DNA]</scope>
    <source>
        <strain evidence="3">cv. Finnish</strain>
    </source>
</reference>
<keyword evidence="1" id="KW-0812">Transmembrane</keyword>
<dbReference type="EMBL" id="LFYR01000729">
    <property type="protein sequence ID" value="KMZ70072.1"/>
    <property type="molecule type" value="Genomic_DNA"/>
</dbReference>
<dbReference type="STRING" id="29655.A0A0K9PPC6"/>
<evidence type="ECO:0000313" key="2">
    <source>
        <dbReference type="EMBL" id="KMZ70072.1"/>
    </source>
</evidence>
<keyword evidence="3" id="KW-1185">Reference proteome</keyword>
<dbReference type="OMA" id="FPDCAKH"/>
<proteinExistence type="predicted"/>
<evidence type="ECO:0000313" key="3">
    <source>
        <dbReference type="Proteomes" id="UP000036987"/>
    </source>
</evidence>
<dbReference type="OrthoDB" id="1898954at2759"/>
<protein>
    <submittedName>
        <fullName evidence="2">Uncharacterized protein</fullName>
    </submittedName>
</protein>
<comment type="caution">
    <text evidence="2">The sequence shown here is derived from an EMBL/GenBank/DDBJ whole genome shotgun (WGS) entry which is preliminary data.</text>
</comment>
<dbReference type="Pfam" id="PF06364">
    <property type="entry name" value="DUF1068"/>
    <property type="match status" value="1"/>
</dbReference>